<evidence type="ECO:0000259" key="16">
    <source>
        <dbReference type="Pfam" id="PF07687"/>
    </source>
</evidence>
<feature type="active site" description="Proton acceptor" evidence="15">
    <location>
        <position position="140"/>
    </location>
</feature>
<evidence type="ECO:0000256" key="10">
    <source>
        <dbReference type="ARBA" id="ARBA00022915"/>
    </source>
</evidence>
<keyword evidence="9 15" id="KW-0862">Zinc</keyword>
<dbReference type="InterPro" id="IPR050072">
    <property type="entry name" value="Peptidase_M20A"/>
</dbReference>
<feature type="binding site" evidence="15">
    <location>
        <position position="73"/>
    </location>
    <ligand>
        <name>Zn(2+)</name>
        <dbReference type="ChEBI" id="CHEBI:29105"/>
        <label>1</label>
    </ligand>
</feature>
<feature type="binding site" evidence="15">
    <location>
        <position position="169"/>
    </location>
    <ligand>
        <name>Zn(2+)</name>
        <dbReference type="ChEBI" id="CHEBI:29105"/>
        <label>1</label>
    </ligand>
</feature>
<feature type="domain" description="Peptidase M20 dimerisation" evidence="16">
    <location>
        <begin position="182"/>
        <end position="287"/>
    </location>
</feature>
<keyword evidence="6 15" id="KW-0028">Amino-acid biosynthesis</keyword>
<evidence type="ECO:0000256" key="14">
    <source>
        <dbReference type="ARBA" id="ARBA00051301"/>
    </source>
</evidence>
<reference evidence="17" key="1">
    <citation type="submission" date="2022-06" db="EMBL/GenBank/DDBJ databases">
        <title>Physiological and biochemical characterization and genomic elucidation of a strain of the genus Ensifer adhaerens M8 that combines arsenic oxidation and chromium reduction.</title>
        <authorList>
            <person name="Li X."/>
            <person name="Yu c."/>
        </authorList>
    </citation>
    <scope>NUCLEOTIDE SEQUENCE</scope>
    <source>
        <strain evidence="17">M8</strain>
    </source>
</reference>
<comment type="catalytic activity">
    <reaction evidence="14 15">
        <text>N-succinyl-(2S,6S)-2,6-diaminopimelate + H2O = (2S,6S)-2,6-diaminopimelate + succinate</text>
        <dbReference type="Rhea" id="RHEA:22608"/>
        <dbReference type="ChEBI" id="CHEBI:15377"/>
        <dbReference type="ChEBI" id="CHEBI:30031"/>
        <dbReference type="ChEBI" id="CHEBI:57609"/>
        <dbReference type="ChEBI" id="CHEBI:58087"/>
        <dbReference type="EC" id="3.5.1.18"/>
    </reaction>
</comment>
<keyword evidence="8 15" id="KW-0378">Hydrolase</keyword>
<dbReference type="GO" id="GO:0019877">
    <property type="term" value="P:diaminopimelate biosynthetic process"/>
    <property type="evidence" value="ECO:0007669"/>
    <property type="project" value="UniProtKB-UniRule"/>
</dbReference>
<dbReference type="HAMAP" id="MF_01690">
    <property type="entry name" value="DapE"/>
    <property type="match status" value="1"/>
</dbReference>
<keyword evidence="7 15" id="KW-0479">Metal-binding</keyword>
<evidence type="ECO:0000313" key="18">
    <source>
        <dbReference type="Proteomes" id="UP001055460"/>
    </source>
</evidence>
<dbReference type="Pfam" id="PF07687">
    <property type="entry name" value="M20_dimer"/>
    <property type="match status" value="1"/>
</dbReference>
<protein>
    <recommendedName>
        <fullName evidence="5 15">Succinyl-diaminopimelate desuccinylase</fullName>
        <shortName evidence="15">SDAP desuccinylase</shortName>
        <ecNumber evidence="4 15">3.5.1.18</ecNumber>
    </recommendedName>
    <alternativeName>
        <fullName evidence="13 15">N-succinyl-LL-2,6-diaminoheptanedioate amidohydrolase</fullName>
    </alternativeName>
</protein>
<dbReference type="InterPro" id="IPR001261">
    <property type="entry name" value="ArgE/DapE_CS"/>
</dbReference>
<feature type="binding site" evidence="15">
    <location>
        <position position="106"/>
    </location>
    <ligand>
        <name>Zn(2+)</name>
        <dbReference type="ChEBI" id="CHEBI:29105"/>
        <label>2</label>
    </ligand>
</feature>
<evidence type="ECO:0000256" key="2">
    <source>
        <dbReference type="ARBA" id="ARBA00006746"/>
    </source>
</evidence>
<evidence type="ECO:0000256" key="5">
    <source>
        <dbReference type="ARBA" id="ARBA00022391"/>
    </source>
</evidence>
<sequence length="397" mass="42174">MTSTDPIANLATLIRCPSVTPAEGGALAALEAMLKPLGFAVDRVMAKEAGTPDIENLYARLGTEGPHLMFAGHTDVVPVGDEAAWSHGPFSADISGGEMYGRGAVDMKGGISCFVAAIARHVEKHGAPKGSVSFLITGDEEGPAINGTTKLLQWAADKGERWDACLVGEPTNPESLGDMIKIGRRGSLSGRITVHGVQGHAAYPHLADSPVRGILQLTQALMDPPFDNGTESFQPSNLEVTTIDVGNSAVNVIPAKATAAFNIRFNDTWTADSLMAEIIARLDRAAASGSLRPDRAPVRYEIVWAERPSHVFLTRNNALIDSLSGAVEAVTGRQPKLSTTGGTSDARFIKDYCPVVEFGLVGQTMHMVDERVAVADLETLTNIYETFIARWFGHAAA</sequence>
<evidence type="ECO:0000256" key="7">
    <source>
        <dbReference type="ARBA" id="ARBA00022723"/>
    </source>
</evidence>
<dbReference type="InterPro" id="IPR005941">
    <property type="entry name" value="DapE_proteobac"/>
</dbReference>
<name>A0A9Q8Y973_ENSAD</name>
<feature type="binding site" evidence="15">
    <location>
        <position position="106"/>
    </location>
    <ligand>
        <name>Zn(2+)</name>
        <dbReference type="ChEBI" id="CHEBI:29105"/>
        <label>1</label>
    </ligand>
</feature>
<evidence type="ECO:0000256" key="11">
    <source>
        <dbReference type="ARBA" id="ARBA00023154"/>
    </source>
</evidence>
<dbReference type="GO" id="GO:0006526">
    <property type="term" value="P:L-arginine biosynthetic process"/>
    <property type="evidence" value="ECO:0007669"/>
    <property type="project" value="TreeGrafter"/>
</dbReference>
<dbReference type="EMBL" id="CP098807">
    <property type="protein sequence ID" value="USJ23472.1"/>
    <property type="molecule type" value="Genomic_DNA"/>
</dbReference>
<comment type="cofactor">
    <cofactor evidence="15">
        <name>Zn(2+)</name>
        <dbReference type="ChEBI" id="CHEBI:29105"/>
    </cofactor>
    <cofactor evidence="15">
        <name>Co(2+)</name>
        <dbReference type="ChEBI" id="CHEBI:48828"/>
    </cofactor>
    <text evidence="15">Binds 2 Zn(2+) or Co(2+) ions per subunit.</text>
</comment>
<dbReference type="CDD" id="cd03891">
    <property type="entry name" value="M20_DapE_proteobac"/>
    <property type="match status" value="1"/>
</dbReference>
<comment type="subunit">
    <text evidence="3 15">Homodimer.</text>
</comment>
<evidence type="ECO:0000256" key="15">
    <source>
        <dbReference type="HAMAP-Rule" id="MF_01690"/>
    </source>
</evidence>
<dbReference type="Pfam" id="PF01546">
    <property type="entry name" value="Peptidase_M20"/>
    <property type="match status" value="1"/>
</dbReference>
<evidence type="ECO:0000256" key="12">
    <source>
        <dbReference type="ARBA" id="ARBA00023285"/>
    </source>
</evidence>
<keyword evidence="10 15" id="KW-0220">Diaminopimelate biosynthesis</keyword>
<dbReference type="PROSITE" id="PS00758">
    <property type="entry name" value="ARGE_DAPE_CPG2_1"/>
    <property type="match status" value="1"/>
</dbReference>
<feature type="binding site" evidence="15">
    <location>
        <position position="366"/>
    </location>
    <ligand>
        <name>Zn(2+)</name>
        <dbReference type="ChEBI" id="CHEBI:29105"/>
        <label>2</label>
    </ligand>
</feature>
<dbReference type="PANTHER" id="PTHR43808:SF31">
    <property type="entry name" value="N-ACETYL-L-CITRULLINE DEACETYLASE"/>
    <property type="match status" value="1"/>
</dbReference>
<dbReference type="Gene3D" id="3.40.630.10">
    <property type="entry name" value="Zn peptidases"/>
    <property type="match status" value="2"/>
</dbReference>
<dbReference type="NCBIfam" id="NF009557">
    <property type="entry name" value="PRK13009.1"/>
    <property type="match status" value="1"/>
</dbReference>
<evidence type="ECO:0000256" key="8">
    <source>
        <dbReference type="ARBA" id="ARBA00022801"/>
    </source>
</evidence>
<feature type="active site" evidence="15">
    <location>
        <position position="75"/>
    </location>
</feature>
<evidence type="ECO:0000313" key="17">
    <source>
        <dbReference type="EMBL" id="USJ23472.1"/>
    </source>
</evidence>
<proteinExistence type="inferred from homology"/>
<dbReference type="Proteomes" id="UP001055460">
    <property type="component" value="Chromosome"/>
</dbReference>
<accession>A0A9Q8Y973</accession>
<dbReference type="PROSITE" id="PS00759">
    <property type="entry name" value="ARGE_DAPE_CPG2_2"/>
    <property type="match status" value="1"/>
</dbReference>
<dbReference type="SUPFAM" id="SSF55031">
    <property type="entry name" value="Bacterial exopeptidase dimerisation domain"/>
    <property type="match status" value="1"/>
</dbReference>
<evidence type="ECO:0000256" key="4">
    <source>
        <dbReference type="ARBA" id="ARBA00011921"/>
    </source>
</evidence>
<dbReference type="NCBIfam" id="TIGR01246">
    <property type="entry name" value="dapE_proteo"/>
    <property type="match status" value="1"/>
</dbReference>
<comment type="function">
    <text evidence="15">Catalyzes the hydrolysis of N-succinyl-L,L-diaminopimelic acid (SDAP), forming succinate and LL-2,6-diaminopimelate (DAP), an intermediate involved in the bacterial biosynthesis of lysine and meso-diaminopimelic acid, an essential component of bacterial cell walls.</text>
</comment>
<dbReference type="GO" id="GO:0008777">
    <property type="term" value="F:acetylornithine deacetylase activity"/>
    <property type="evidence" value="ECO:0007669"/>
    <property type="project" value="TreeGrafter"/>
</dbReference>
<dbReference type="OrthoDB" id="9809784at2"/>
<dbReference type="EC" id="3.5.1.18" evidence="4 15"/>
<evidence type="ECO:0000256" key="13">
    <source>
        <dbReference type="ARBA" id="ARBA00031891"/>
    </source>
</evidence>
<evidence type="ECO:0000256" key="6">
    <source>
        <dbReference type="ARBA" id="ARBA00022605"/>
    </source>
</evidence>
<keyword evidence="11 15" id="KW-0457">Lysine biosynthesis</keyword>
<comment type="pathway">
    <text evidence="1 15">Amino-acid biosynthesis; L-lysine biosynthesis via DAP pathway; LL-2,6-diaminopimelate from (S)-tetrahydrodipicolinate (succinylase route): step 3/3.</text>
</comment>
<dbReference type="InterPro" id="IPR036264">
    <property type="entry name" value="Bact_exopeptidase_dim_dom"/>
</dbReference>
<keyword evidence="12 15" id="KW-0170">Cobalt</keyword>
<dbReference type="AlphaFoldDB" id="A0A9Q8Y973"/>
<dbReference type="GO" id="GO:0009014">
    <property type="term" value="F:succinyl-diaminopimelate desuccinylase activity"/>
    <property type="evidence" value="ECO:0007669"/>
    <property type="project" value="UniProtKB-UniRule"/>
</dbReference>
<feature type="binding site" evidence="15">
    <location>
        <position position="141"/>
    </location>
    <ligand>
        <name>Zn(2+)</name>
        <dbReference type="ChEBI" id="CHEBI:29105"/>
        <label>2</label>
    </ligand>
</feature>
<gene>
    <name evidence="15 17" type="primary">dapE</name>
    <name evidence="17" type="ORF">NE863_00310</name>
</gene>
<evidence type="ECO:0000256" key="1">
    <source>
        <dbReference type="ARBA" id="ARBA00005130"/>
    </source>
</evidence>
<comment type="similarity">
    <text evidence="2 15">Belongs to the peptidase M20A family. DapE subfamily.</text>
</comment>
<dbReference type="InterPro" id="IPR002933">
    <property type="entry name" value="Peptidase_M20"/>
</dbReference>
<dbReference type="GO" id="GO:0009089">
    <property type="term" value="P:lysine biosynthetic process via diaminopimelate"/>
    <property type="evidence" value="ECO:0007669"/>
    <property type="project" value="UniProtKB-UniRule"/>
</dbReference>
<dbReference type="GO" id="GO:0050897">
    <property type="term" value="F:cobalt ion binding"/>
    <property type="evidence" value="ECO:0007669"/>
    <property type="project" value="UniProtKB-UniRule"/>
</dbReference>
<evidence type="ECO:0000256" key="3">
    <source>
        <dbReference type="ARBA" id="ARBA00011738"/>
    </source>
</evidence>
<evidence type="ECO:0000256" key="9">
    <source>
        <dbReference type="ARBA" id="ARBA00022833"/>
    </source>
</evidence>
<organism evidence="17 18">
    <name type="scientific">Ensifer adhaerens</name>
    <name type="common">Sinorhizobium morelense</name>
    <dbReference type="NCBI Taxonomy" id="106592"/>
    <lineage>
        <taxon>Bacteria</taxon>
        <taxon>Pseudomonadati</taxon>
        <taxon>Pseudomonadota</taxon>
        <taxon>Alphaproteobacteria</taxon>
        <taxon>Hyphomicrobiales</taxon>
        <taxon>Rhizobiaceae</taxon>
        <taxon>Sinorhizobium/Ensifer group</taxon>
        <taxon>Ensifer</taxon>
    </lineage>
</organism>
<dbReference type="InterPro" id="IPR011650">
    <property type="entry name" value="Peptidase_M20_dimer"/>
</dbReference>
<dbReference type="SUPFAM" id="SSF53187">
    <property type="entry name" value="Zn-dependent exopeptidases"/>
    <property type="match status" value="1"/>
</dbReference>
<dbReference type="RefSeq" id="WP_090295090.1">
    <property type="nucleotide sequence ID" value="NZ_CAXURO020000001.1"/>
</dbReference>
<dbReference type="Gene3D" id="3.30.70.360">
    <property type="match status" value="1"/>
</dbReference>
<dbReference type="PANTHER" id="PTHR43808">
    <property type="entry name" value="ACETYLORNITHINE DEACETYLASE"/>
    <property type="match status" value="1"/>
</dbReference>
<dbReference type="GO" id="GO:0008270">
    <property type="term" value="F:zinc ion binding"/>
    <property type="evidence" value="ECO:0007669"/>
    <property type="project" value="UniProtKB-UniRule"/>
</dbReference>